<evidence type="ECO:0000313" key="4">
    <source>
        <dbReference type="Proteomes" id="UP000295197"/>
    </source>
</evidence>
<sequence>MGKVKKLPLEKLGYDHTDEKLERHYHLRSNKNKIDKKYRHLSTEEKAILIQNHNYSTDWNSVMVTDTFNPQQIKNSKFYGNVWIGNISSQYLNYKDLNLACGIYNSQIINSEIGDDNAIHYVRYMSNYITGDEVILMNVNDMETSPAPKFGNGILKEGEQEDKRIWIELCNENGGRPILPFDGMQATDAYIWTRNRHDARLQSKFIELTEKSFTNKAGYYSEIGNQVVIKNCDMIHDVIIGDHAYLKGVNKVKNVTIHSIESAITQIGEGCEIVNGIIGYGCRVFYGVKAVRFILSSFSQLKYGARLINSFLGDNSTISCCEVLNSLLFPAHEQHHNNSFLCASLIMGQSNMAAGATIGSNHNSRAADGEIIAKRGFWPGLCVSLKHNSKFASYSLIVKGDFLYELDIKIPFSLISTDVQNDRLIIVPGYWFLYNMYAVMRNSKKFEARDRRTIKNQYLEYDVFAPDTINEMFDSLAIIEKAVGKSLMPNWSNSSEEGRKILMDKNIKISQDIFLENVENSKRKVVMLKPRESYSLFRKLIRHYAALQILNKEEWNKLDMEELLSHIKNYSNSTRKVFENIGGQLVPKEDLQGLLDGIKADQFENWHQIHKQYHAWSSNYLEEKLVHALASLAELSNKPLALWDIDFLTDLIEESKATQRWIYDEIYKSREKDYTNPFRKMVYENEEEMNIVVGSLADNAFINTMKEETADYLAKADHILNKINIH</sequence>
<dbReference type="Pfam" id="PF20683">
    <property type="entry name" value="DUF6819"/>
    <property type="match status" value="1"/>
</dbReference>
<dbReference type="InterPro" id="IPR049208">
    <property type="entry name" value="DUF6819"/>
</dbReference>
<name>A0A4R3VU25_9SPHI</name>
<dbReference type="Pfam" id="PF16314">
    <property type="entry name" value="DUF4954"/>
    <property type="match status" value="1"/>
</dbReference>
<dbReference type="InterPro" id="IPR032533">
    <property type="entry name" value="DUF4954"/>
</dbReference>
<dbReference type="OrthoDB" id="908418at2"/>
<gene>
    <name evidence="3" type="ORF">EDC17_104219</name>
</gene>
<dbReference type="AlphaFoldDB" id="A0A4R3VU25"/>
<proteinExistence type="predicted"/>
<dbReference type="RefSeq" id="WP_132778547.1">
    <property type="nucleotide sequence ID" value="NZ_SMBZ01000042.1"/>
</dbReference>
<protein>
    <submittedName>
        <fullName evidence="3">Uncharacterized protein DUF4954</fullName>
    </submittedName>
</protein>
<evidence type="ECO:0000259" key="1">
    <source>
        <dbReference type="Pfam" id="PF16314"/>
    </source>
</evidence>
<dbReference type="EMBL" id="SMBZ01000042">
    <property type="protein sequence ID" value="TCV09581.1"/>
    <property type="molecule type" value="Genomic_DNA"/>
</dbReference>
<keyword evidence="4" id="KW-1185">Reference proteome</keyword>
<feature type="domain" description="DUF6819" evidence="2">
    <location>
        <begin position="560"/>
        <end position="723"/>
    </location>
</feature>
<dbReference type="Proteomes" id="UP000295197">
    <property type="component" value="Unassembled WGS sequence"/>
</dbReference>
<accession>A0A4R3VU25</accession>
<evidence type="ECO:0000259" key="2">
    <source>
        <dbReference type="Pfam" id="PF20683"/>
    </source>
</evidence>
<evidence type="ECO:0000313" key="3">
    <source>
        <dbReference type="EMBL" id="TCV09581.1"/>
    </source>
</evidence>
<reference evidence="3 4" key="1">
    <citation type="submission" date="2019-03" db="EMBL/GenBank/DDBJ databases">
        <title>Genomic Encyclopedia of Type Strains, Phase IV (KMG-IV): sequencing the most valuable type-strain genomes for metagenomic binning, comparative biology and taxonomic classification.</title>
        <authorList>
            <person name="Goeker M."/>
        </authorList>
    </citation>
    <scope>NUCLEOTIDE SEQUENCE [LARGE SCALE GENOMIC DNA]</scope>
    <source>
        <strain evidence="3 4">DSM 22362</strain>
    </source>
</reference>
<feature type="domain" description="DUF4954" evidence="1">
    <location>
        <begin position="38"/>
        <end position="480"/>
    </location>
</feature>
<comment type="caution">
    <text evidence="3">The sequence shown here is derived from an EMBL/GenBank/DDBJ whole genome shotgun (WGS) entry which is preliminary data.</text>
</comment>
<organism evidence="3 4">
    <name type="scientific">Sphingobacterium alimentarium</name>
    <dbReference type="NCBI Taxonomy" id="797292"/>
    <lineage>
        <taxon>Bacteria</taxon>
        <taxon>Pseudomonadati</taxon>
        <taxon>Bacteroidota</taxon>
        <taxon>Sphingobacteriia</taxon>
        <taxon>Sphingobacteriales</taxon>
        <taxon>Sphingobacteriaceae</taxon>
        <taxon>Sphingobacterium</taxon>
    </lineage>
</organism>